<dbReference type="AlphaFoldDB" id="A0A6B1DN86"/>
<dbReference type="InterPro" id="IPR039421">
    <property type="entry name" value="Type_1_exporter"/>
</dbReference>
<feature type="transmembrane region" description="Helical" evidence="8">
    <location>
        <begin position="251"/>
        <end position="274"/>
    </location>
</feature>
<evidence type="ECO:0000256" key="2">
    <source>
        <dbReference type="ARBA" id="ARBA00022448"/>
    </source>
</evidence>
<dbReference type="PANTHER" id="PTHR43394">
    <property type="entry name" value="ATP-DEPENDENT PERMEASE MDL1, MITOCHONDRIAL"/>
    <property type="match status" value="1"/>
</dbReference>
<feature type="transmembrane region" description="Helical" evidence="8">
    <location>
        <begin position="34"/>
        <end position="55"/>
    </location>
</feature>
<dbReference type="FunFam" id="3.40.50.300:FF:000287">
    <property type="entry name" value="Multidrug ABC transporter ATP-binding protein"/>
    <property type="match status" value="1"/>
</dbReference>
<reference evidence="11" key="1">
    <citation type="submission" date="2019-09" db="EMBL/GenBank/DDBJ databases">
        <title>Characterisation of the sponge microbiome using genome-centric metagenomics.</title>
        <authorList>
            <person name="Engelberts J.P."/>
            <person name="Robbins S.J."/>
            <person name="De Goeij J.M."/>
            <person name="Aranda M."/>
            <person name="Bell S.C."/>
            <person name="Webster N.S."/>
        </authorList>
    </citation>
    <scope>NUCLEOTIDE SEQUENCE</scope>
    <source>
        <strain evidence="11">SB0662_bin_9</strain>
    </source>
</reference>
<evidence type="ECO:0000256" key="3">
    <source>
        <dbReference type="ARBA" id="ARBA00022692"/>
    </source>
</evidence>
<proteinExistence type="predicted"/>
<protein>
    <submittedName>
        <fullName evidence="11">ABC transporter ATP-binding protein</fullName>
    </submittedName>
</protein>
<evidence type="ECO:0000256" key="1">
    <source>
        <dbReference type="ARBA" id="ARBA00004651"/>
    </source>
</evidence>
<feature type="transmembrane region" description="Helical" evidence="8">
    <location>
        <begin position="150"/>
        <end position="168"/>
    </location>
</feature>
<dbReference type="Gene3D" id="1.20.1560.10">
    <property type="entry name" value="ABC transporter type 1, transmembrane domain"/>
    <property type="match status" value="1"/>
</dbReference>
<dbReference type="Pfam" id="PF00664">
    <property type="entry name" value="ABC_membrane"/>
    <property type="match status" value="1"/>
</dbReference>
<dbReference type="EMBL" id="VXPY01000011">
    <property type="protein sequence ID" value="MYD88960.1"/>
    <property type="molecule type" value="Genomic_DNA"/>
</dbReference>
<evidence type="ECO:0000256" key="7">
    <source>
        <dbReference type="ARBA" id="ARBA00023136"/>
    </source>
</evidence>
<evidence type="ECO:0000256" key="6">
    <source>
        <dbReference type="ARBA" id="ARBA00022989"/>
    </source>
</evidence>
<keyword evidence="2" id="KW-0813">Transport</keyword>
<evidence type="ECO:0000259" key="10">
    <source>
        <dbReference type="PROSITE" id="PS50929"/>
    </source>
</evidence>
<feature type="transmembrane region" description="Helical" evidence="8">
    <location>
        <begin position="174"/>
        <end position="192"/>
    </location>
</feature>
<dbReference type="GO" id="GO:0015421">
    <property type="term" value="F:ABC-type oligopeptide transporter activity"/>
    <property type="evidence" value="ECO:0007669"/>
    <property type="project" value="TreeGrafter"/>
</dbReference>
<comment type="subcellular location">
    <subcellularLocation>
        <location evidence="1">Cell membrane</location>
        <topology evidence="1">Multi-pass membrane protein</topology>
    </subcellularLocation>
</comment>
<keyword evidence="6 8" id="KW-1133">Transmembrane helix</keyword>
<feature type="transmembrane region" description="Helical" evidence="8">
    <location>
        <begin position="75"/>
        <end position="99"/>
    </location>
</feature>
<evidence type="ECO:0000256" key="8">
    <source>
        <dbReference type="SAM" id="Phobius"/>
    </source>
</evidence>
<organism evidence="11">
    <name type="scientific">Caldilineaceae bacterium SB0662_bin_9</name>
    <dbReference type="NCBI Taxonomy" id="2605258"/>
    <lineage>
        <taxon>Bacteria</taxon>
        <taxon>Bacillati</taxon>
        <taxon>Chloroflexota</taxon>
        <taxon>Caldilineae</taxon>
        <taxon>Caldilineales</taxon>
        <taxon>Caldilineaceae</taxon>
    </lineage>
</organism>
<dbReference type="PROSITE" id="PS00211">
    <property type="entry name" value="ABC_TRANSPORTER_1"/>
    <property type="match status" value="1"/>
</dbReference>
<evidence type="ECO:0000256" key="5">
    <source>
        <dbReference type="ARBA" id="ARBA00022840"/>
    </source>
</evidence>
<name>A0A6B1DN86_9CHLR</name>
<keyword evidence="4" id="KW-0547">Nucleotide-binding</keyword>
<dbReference type="SUPFAM" id="SSF90123">
    <property type="entry name" value="ABC transporter transmembrane region"/>
    <property type="match status" value="1"/>
</dbReference>
<dbReference type="InterPro" id="IPR011527">
    <property type="entry name" value="ABC1_TM_dom"/>
</dbReference>
<dbReference type="GO" id="GO:0005524">
    <property type="term" value="F:ATP binding"/>
    <property type="evidence" value="ECO:0007669"/>
    <property type="project" value="UniProtKB-KW"/>
</dbReference>
<keyword evidence="3 8" id="KW-0812">Transmembrane</keyword>
<sequence>MTHQYFEEEEFETAFDGRTLIRLLRLKLRHKRWVAVYLVSNLAIAVQEAYLTFLTKRIVDEGLLAGDWPHVVGLVAHYGAVFAAFSIPVVGFILGAGYLGELIRYDLCRDMFARLQQLSLSYFDRTPVGWLMARLTADAKRIGEMISWGFMDLFWGLSSICVSLGFMVAISWKLALIMAAIIPLLFFVALRFQTRIIRAYRHVRSTNSRLTGEYNEMLTGVRVVKSLAREQLNSDRFNELNLEMFGSSFRAAFLSALFLPSVQLVAALAVGTIIGYGGWQFQLGDITIGGIQAFVAYIAFMLMPIEEMSRVFAEMQQAVACGERVFSLLGAKPEIVDAPDAANATSMRGDIEFSHVDFAYDSDVPVFTDLCLTIGNGETVALVGPTGAGKSTLVNLICRFYEPQRGRISIGGWDVATLSQRSVQSRVGMVLQVPHLFSGTIQENIRYGRLDASDEEVLAASRLAGSHAFISTLPDAYRSVVGEEGVKLSVGQRQLVSIARAILAQPDIFIMDEATSSVDTLTEALIQQGMNEVLRDRTSLVIAHRLSTIRQADRILVVRGGGIEEMGTHSELLAAGGYYHHLYTSQFREEKGRALDPFHNSRSVVASA</sequence>
<keyword evidence="7 8" id="KW-0472">Membrane</keyword>
<comment type="caution">
    <text evidence="11">The sequence shown here is derived from an EMBL/GenBank/DDBJ whole genome shotgun (WGS) entry which is preliminary data.</text>
</comment>
<dbReference type="Pfam" id="PF00005">
    <property type="entry name" value="ABC_tran"/>
    <property type="match status" value="1"/>
</dbReference>
<dbReference type="Gene3D" id="3.40.50.300">
    <property type="entry name" value="P-loop containing nucleotide triphosphate hydrolases"/>
    <property type="match status" value="1"/>
</dbReference>
<evidence type="ECO:0000313" key="11">
    <source>
        <dbReference type="EMBL" id="MYD88960.1"/>
    </source>
</evidence>
<dbReference type="PROSITE" id="PS50893">
    <property type="entry name" value="ABC_TRANSPORTER_2"/>
    <property type="match status" value="1"/>
</dbReference>
<feature type="domain" description="ABC transmembrane type-1" evidence="10">
    <location>
        <begin position="35"/>
        <end position="317"/>
    </location>
</feature>
<dbReference type="GO" id="GO:0005886">
    <property type="term" value="C:plasma membrane"/>
    <property type="evidence" value="ECO:0007669"/>
    <property type="project" value="UniProtKB-SubCell"/>
</dbReference>
<dbReference type="InterPro" id="IPR027417">
    <property type="entry name" value="P-loop_NTPase"/>
</dbReference>
<feature type="domain" description="ABC transporter" evidence="9">
    <location>
        <begin position="351"/>
        <end position="585"/>
    </location>
</feature>
<dbReference type="CDD" id="cd03254">
    <property type="entry name" value="ABCC_Glucan_exporter_like"/>
    <property type="match status" value="1"/>
</dbReference>
<dbReference type="SUPFAM" id="SSF52540">
    <property type="entry name" value="P-loop containing nucleoside triphosphate hydrolases"/>
    <property type="match status" value="1"/>
</dbReference>
<evidence type="ECO:0000259" key="9">
    <source>
        <dbReference type="PROSITE" id="PS50893"/>
    </source>
</evidence>
<dbReference type="InterPro" id="IPR003439">
    <property type="entry name" value="ABC_transporter-like_ATP-bd"/>
</dbReference>
<dbReference type="PANTHER" id="PTHR43394:SF1">
    <property type="entry name" value="ATP-BINDING CASSETTE SUB-FAMILY B MEMBER 10, MITOCHONDRIAL"/>
    <property type="match status" value="1"/>
</dbReference>
<gene>
    <name evidence="11" type="ORF">F4Y08_01280</name>
</gene>
<keyword evidence="5 11" id="KW-0067">ATP-binding</keyword>
<feature type="transmembrane region" description="Helical" evidence="8">
    <location>
        <begin position="286"/>
        <end position="305"/>
    </location>
</feature>
<accession>A0A6B1DN86</accession>
<evidence type="ECO:0000256" key="4">
    <source>
        <dbReference type="ARBA" id="ARBA00022741"/>
    </source>
</evidence>
<dbReference type="PROSITE" id="PS50929">
    <property type="entry name" value="ABC_TM1F"/>
    <property type="match status" value="1"/>
</dbReference>
<dbReference type="CDD" id="cd18540">
    <property type="entry name" value="ABC_6TM_exporter_like"/>
    <property type="match status" value="1"/>
</dbReference>
<dbReference type="GO" id="GO:0016887">
    <property type="term" value="F:ATP hydrolysis activity"/>
    <property type="evidence" value="ECO:0007669"/>
    <property type="project" value="InterPro"/>
</dbReference>
<dbReference type="InterPro" id="IPR036640">
    <property type="entry name" value="ABC1_TM_sf"/>
</dbReference>
<dbReference type="InterPro" id="IPR017871">
    <property type="entry name" value="ABC_transporter-like_CS"/>
</dbReference>
<dbReference type="InterPro" id="IPR003593">
    <property type="entry name" value="AAA+_ATPase"/>
</dbReference>
<dbReference type="SMART" id="SM00382">
    <property type="entry name" value="AAA"/>
    <property type="match status" value="1"/>
</dbReference>